<evidence type="ECO:0000313" key="3">
    <source>
        <dbReference type="EMBL" id="SPF34795.1"/>
    </source>
</evidence>
<proteinExistence type="predicted"/>
<evidence type="ECO:0000256" key="2">
    <source>
        <dbReference type="SAM" id="SignalP"/>
    </source>
</evidence>
<dbReference type="AlphaFoldDB" id="A0A2U3K542"/>
<dbReference type="SUPFAM" id="SSF54427">
    <property type="entry name" value="NTF2-like"/>
    <property type="match status" value="1"/>
</dbReference>
<keyword evidence="2" id="KW-0732">Signal</keyword>
<reference evidence="4" key="1">
    <citation type="submission" date="2018-02" db="EMBL/GenBank/DDBJ databases">
        <authorList>
            <person name="Hausmann B."/>
        </authorList>
    </citation>
    <scope>NUCLEOTIDE SEQUENCE [LARGE SCALE GENOMIC DNA]</scope>
    <source>
        <strain evidence="4">Peat soil MAG SbA1</strain>
    </source>
</reference>
<evidence type="ECO:0000313" key="4">
    <source>
        <dbReference type="Proteomes" id="UP000238701"/>
    </source>
</evidence>
<feature type="chain" id="PRO_5015483724" description="Ester cyclase" evidence="2">
    <location>
        <begin position="25"/>
        <end position="180"/>
    </location>
</feature>
<dbReference type="Gene3D" id="3.10.450.50">
    <property type="match status" value="1"/>
</dbReference>
<feature type="signal peptide" evidence="2">
    <location>
        <begin position="1"/>
        <end position="24"/>
    </location>
</feature>
<dbReference type="EMBL" id="OMOD01000040">
    <property type="protein sequence ID" value="SPF34795.1"/>
    <property type="molecule type" value="Genomic_DNA"/>
</dbReference>
<dbReference type="Proteomes" id="UP000238701">
    <property type="component" value="Unassembled WGS sequence"/>
</dbReference>
<name>A0A2U3K542_9BACT</name>
<dbReference type="Pfam" id="PF07366">
    <property type="entry name" value="SnoaL"/>
    <property type="match status" value="1"/>
</dbReference>
<accession>A0A2U3K542</accession>
<protein>
    <recommendedName>
        <fullName evidence="5">Ester cyclase</fullName>
    </recommendedName>
</protein>
<feature type="region of interest" description="Disordered" evidence="1">
    <location>
        <begin position="161"/>
        <end position="180"/>
    </location>
</feature>
<dbReference type="OrthoDB" id="7876517at2"/>
<evidence type="ECO:0008006" key="5">
    <source>
        <dbReference type="Google" id="ProtNLM"/>
    </source>
</evidence>
<gene>
    <name evidence="3" type="ORF">SBA1_1340008</name>
</gene>
<dbReference type="GO" id="GO:0030638">
    <property type="term" value="P:polyketide metabolic process"/>
    <property type="evidence" value="ECO:0007669"/>
    <property type="project" value="InterPro"/>
</dbReference>
<evidence type="ECO:0000256" key="1">
    <source>
        <dbReference type="SAM" id="MobiDB-lite"/>
    </source>
</evidence>
<dbReference type="PANTHER" id="PTHR38436">
    <property type="entry name" value="POLYKETIDE CYCLASE SNOAL-LIKE DOMAIN"/>
    <property type="match status" value="1"/>
</dbReference>
<dbReference type="PANTHER" id="PTHR38436:SF1">
    <property type="entry name" value="ESTER CYCLASE"/>
    <property type="match status" value="1"/>
</dbReference>
<dbReference type="InterPro" id="IPR009959">
    <property type="entry name" value="Cyclase_SnoaL-like"/>
</dbReference>
<sequence>MQKKCAFVLSLLVVAMTLPGQAQPASEQEKNKTVAREFVEEVLSRGKLEKYSDFHTADFVAHGTERDFTLAEDLAMAREERTALPDMQFALNHMVAEGDLVVVHWTVWGTNTQPGMGLPATGKPVKVSGMTLFRFRAGKISEEWNAWSMLSVLKQVGLLCPPKGPTGQEPKAPTHDPTNP</sequence>
<dbReference type="InterPro" id="IPR032710">
    <property type="entry name" value="NTF2-like_dom_sf"/>
</dbReference>
<organism evidence="3 4">
    <name type="scientific">Candidatus Sulfotelmatobacter kueseliae</name>
    <dbReference type="NCBI Taxonomy" id="2042962"/>
    <lineage>
        <taxon>Bacteria</taxon>
        <taxon>Pseudomonadati</taxon>
        <taxon>Acidobacteriota</taxon>
        <taxon>Terriglobia</taxon>
        <taxon>Terriglobales</taxon>
        <taxon>Candidatus Korobacteraceae</taxon>
        <taxon>Candidatus Sulfotelmatobacter</taxon>
    </lineage>
</organism>